<evidence type="ECO:0000313" key="2">
    <source>
        <dbReference type="Proteomes" id="UP000600365"/>
    </source>
</evidence>
<organism evidence="1 2">
    <name type="scientific">Streptomyces albiflavescens</name>
    <dbReference type="NCBI Taxonomy" id="1623582"/>
    <lineage>
        <taxon>Bacteria</taxon>
        <taxon>Bacillati</taxon>
        <taxon>Actinomycetota</taxon>
        <taxon>Actinomycetes</taxon>
        <taxon>Kitasatosporales</taxon>
        <taxon>Streptomycetaceae</taxon>
        <taxon>Streptomyces</taxon>
    </lineage>
</organism>
<proteinExistence type="predicted"/>
<sequence length="52" mass="5491">MRSAMGAVAQGPLNRLFVLNVPNGNGGTAEPQMSGRCASVRPSMKVARSVRY</sequence>
<reference evidence="1 2" key="1">
    <citation type="journal article" date="2014" name="Int. J. Syst. Evol. Microbiol.">
        <title>Complete genome sequence of Corynebacterium casei LMG S-19264T (=DSM 44701T), isolated from a smear-ripened cheese.</title>
        <authorList>
            <consortium name="US DOE Joint Genome Institute (JGI-PGF)"/>
            <person name="Walter F."/>
            <person name="Albersmeier A."/>
            <person name="Kalinowski J."/>
            <person name="Ruckert C."/>
        </authorList>
    </citation>
    <scope>NUCLEOTIDE SEQUENCE [LARGE SCALE GENOMIC DNA]</scope>
    <source>
        <strain evidence="1 2">CGMCC 4.7111</strain>
    </source>
</reference>
<gene>
    <name evidence="1" type="ORF">GCM10011579_062960</name>
</gene>
<name>A0A918D7D0_9ACTN</name>
<comment type="caution">
    <text evidence="1">The sequence shown here is derived from an EMBL/GenBank/DDBJ whole genome shotgun (WGS) entry which is preliminary data.</text>
</comment>
<dbReference type="AlphaFoldDB" id="A0A918D7D0"/>
<dbReference type="Proteomes" id="UP000600365">
    <property type="component" value="Unassembled WGS sequence"/>
</dbReference>
<dbReference type="EMBL" id="BMMM01000013">
    <property type="protein sequence ID" value="GGN79033.1"/>
    <property type="molecule type" value="Genomic_DNA"/>
</dbReference>
<keyword evidence="2" id="KW-1185">Reference proteome</keyword>
<protein>
    <submittedName>
        <fullName evidence="1">Uncharacterized protein</fullName>
    </submittedName>
</protein>
<accession>A0A918D7D0</accession>
<evidence type="ECO:0000313" key="1">
    <source>
        <dbReference type="EMBL" id="GGN79033.1"/>
    </source>
</evidence>